<keyword evidence="3" id="KW-1185">Reference proteome</keyword>
<protein>
    <recommendedName>
        <fullName evidence="4">TerD family protein</fullName>
    </recommendedName>
</protein>
<evidence type="ECO:0008006" key="4">
    <source>
        <dbReference type="Google" id="ProtNLM"/>
    </source>
</evidence>
<accession>A0A3M2LHH7</accession>
<dbReference type="InterPro" id="IPR003325">
    <property type="entry name" value="TerD"/>
</dbReference>
<dbReference type="EMBL" id="RFFG01000121">
    <property type="protein sequence ID" value="RMI36924.1"/>
    <property type="molecule type" value="Genomic_DNA"/>
</dbReference>
<dbReference type="CDD" id="cd06974">
    <property type="entry name" value="TerD_like"/>
    <property type="match status" value="1"/>
</dbReference>
<dbReference type="Proteomes" id="UP000282674">
    <property type="component" value="Unassembled WGS sequence"/>
</dbReference>
<feature type="region of interest" description="Disordered" evidence="1">
    <location>
        <begin position="407"/>
        <end position="426"/>
    </location>
</feature>
<sequence length="753" mass="82491">MKTDLEALVVRHTRRVPLPDGPAGDAAAAPGAAMARRFDAALMDTGFKLSGDLLAALSRLDAQAVASLAVRTLATVRELVGDHVRHNVYFIDFPNNVPDTFEFWMDCVRATFSEPAHQEKAAIAISEGTLDLLTLATYGDYQHTYEEMLARHDELIASAGDRLTVLHPGADPQTEAGDLYLALAGSAVPLNEDDARDLTVLARHHVHGPQPEQIPVREIRAVVNHARVDAGAEPLLDTVTDVLRLACALAGGDVTLQEPTRFPAFPRRIRRVLLGGLDRVVAGSPAKLADTGVHAERWKRLGERLHPHEYPRWPHAADVFAVARGDKAAPTPDARIEALLAAGDVHGAVELLATMPGRLFRSLDRLLRLHPLPDEAEAVLTAAERTAKDVSGRVLLSVREHLANREGSLAEDGAKAHGKRGKGARRNRRYRMFVNRQGRAWMTPERRGPIPAPVRQRLIVLLDGEIARRLPAAARLLVDPDMLDVALPLSGRATTGGFGVLPRGSRSRVEGEVLRFFVYWRQHGAMTDYDLSALMLSSGFSAPSWISFTNLKDGAGVHSGDVTNAPEGASEFIDIRLGWFARAYVLPQVHIYGGEGFERVAESFFGYMTRDPDQEGRPYEPHTVRMKSELRGPGRVALPLVFERHDDGTWTARWLHLYLAGGVSHNQVEGSRVTVSALLRAFVEREYLTVRHLVDLMAGRGAEIVPWDASSEPVQKGPEDGGPVLYLGLERPEGLPEGTRVVTPENLRDLIPA</sequence>
<feature type="compositionally biased region" description="Basic residues" evidence="1">
    <location>
        <begin position="416"/>
        <end position="426"/>
    </location>
</feature>
<evidence type="ECO:0000313" key="3">
    <source>
        <dbReference type="Proteomes" id="UP000282674"/>
    </source>
</evidence>
<evidence type="ECO:0000313" key="2">
    <source>
        <dbReference type="EMBL" id="RMI36924.1"/>
    </source>
</evidence>
<name>A0A3M2LHH7_9ACTN</name>
<dbReference type="OrthoDB" id="415622at2"/>
<reference evidence="2 3" key="1">
    <citation type="submission" date="2018-10" db="EMBL/GenBank/DDBJ databases">
        <title>Isolation from soil.</title>
        <authorList>
            <person name="Hu J."/>
        </authorList>
    </citation>
    <scope>NUCLEOTIDE SEQUENCE [LARGE SCALE GENOMIC DNA]</scope>
    <source>
        <strain evidence="2 3">NEAU-Ht49</strain>
    </source>
</reference>
<organism evidence="2 3">
    <name type="scientific">Actinomadura harenae</name>
    <dbReference type="NCBI Taxonomy" id="2483351"/>
    <lineage>
        <taxon>Bacteria</taxon>
        <taxon>Bacillati</taxon>
        <taxon>Actinomycetota</taxon>
        <taxon>Actinomycetes</taxon>
        <taxon>Streptosporangiales</taxon>
        <taxon>Thermomonosporaceae</taxon>
        <taxon>Actinomadura</taxon>
    </lineage>
</organism>
<proteinExistence type="predicted"/>
<comment type="caution">
    <text evidence="2">The sequence shown here is derived from an EMBL/GenBank/DDBJ whole genome shotgun (WGS) entry which is preliminary data.</text>
</comment>
<dbReference type="AlphaFoldDB" id="A0A3M2LHH7"/>
<evidence type="ECO:0000256" key="1">
    <source>
        <dbReference type="SAM" id="MobiDB-lite"/>
    </source>
</evidence>
<gene>
    <name evidence="2" type="ORF">EBO15_37270</name>
</gene>
<dbReference type="RefSeq" id="WP_122199184.1">
    <property type="nucleotide sequence ID" value="NZ_JBHSKC010000037.1"/>
</dbReference>